<keyword evidence="1" id="KW-1133">Transmembrane helix</keyword>
<gene>
    <name evidence="2" type="ORF">AT728_19075</name>
</gene>
<reference evidence="2 3" key="1">
    <citation type="submission" date="2015-12" db="EMBL/GenBank/DDBJ databases">
        <title>Draft genome sequence of Streptomyces silvensis ATCC 53525, a producer of novel hormone antagonists.</title>
        <authorList>
            <person name="Johnston C.W."/>
            <person name="Li Y."/>
            <person name="Magarvey N.A."/>
        </authorList>
    </citation>
    <scope>NUCLEOTIDE SEQUENCE [LARGE SCALE GENOMIC DNA]</scope>
    <source>
        <strain evidence="2 3">ATCC 53525</strain>
    </source>
</reference>
<dbReference type="EMBL" id="LOCL01000030">
    <property type="protein sequence ID" value="KUF18450.1"/>
    <property type="molecule type" value="Genomic_DNA"/>
</dbReference>
<accession>A0A0W7X6U7</accession>
<evidence type="ECO:0000313" key="2">
    <source>
        <dbReference type="EMBL" id="KUF18450.1"/>
    </source>
</evidence>
<keyword evidence="1" id="KW-0812">Transmembrane</keyword>
<feature type="transmembrane region" description="Helical" evidence="1">
    <location>
        <begin position="21"/>
        <end position="41"/>
    </location>
</feature>
<name>A0A0W7X6U7_9ACTN</name>
<sequence length="91" mass="9932">MSGGAVASYSDVQKAVRVEKVRIWFAWLCGAWVAIGVMVTTKDMKPWGTIAQIIFIGLGIAATVTAVRMTSAMNRRAERERRAVLGDDYPG</sequence>
<proteinExistence type="predicted"/>
<dbReference type="Proteomes" id="UP000054804">
    <property type="component" value="Unassembled WGS sequence"/>
</dbReference>
<organism evidence="2 3">
    <name type="scientific">Streptomyces silvensis</name>
    <dbReference type="NCBI Taxonomy" id="1765722"/>
    <lineage>
        <taxon>Bacteria</taxon>
        <taxon>Bacillati</taxon>
        <taxon>Actinomycetota</taxon>
        <taxon>Actinomycetes</taxon>
        <taxon>Kitasatosporales</taxon>
        <taxon>Streptomycetaceae</taxon>
        <taxon>Streptomyces</taxon>
    </lineage>
</organism>
<evidence type="ECO:0000256" key="1">
    <source>
        <dbReference type="SAM" id="Phobius"/>
    </source>
</evidence>
<protein>
    <submittedName>
        <fullName evidence="2">Uncharacterized protein</fullName>
    </submittedName>
</protein>
<feature type="transmembrane region" description="Helical" evidence="1">
    <location>
        <begin position="47"/>
        <end position="67"/>
    </location>
</feature>
<comment type="caution">
    <text evidence="2">The sequence shown here is derived from an EMBL/GenBank/DDBJ whole genome shotgun (WGS) entry which is preliminary data.</text>
</comment>
<keyword evidence="3" id="KW-1185">Reference proteome</keyword>
<dbReference type="AlphaFoldDB" id="A0A0W7X6U7"/>
<evidence type="ECO:0000313" key="3">
    <source>
        <dbReference type="Proteomes" id="UP000054804"/>
    </source>
</evidence>
<keyword evidence="1" id="KW-0472">Membrane</keyword>
<dbReference type="OrthoDB" id="4306740at2"/>